<proteinExistence type="predicted"/>
<dbReference type="InterPro" id="IPR002514">
    <property type="entry name" value="Transposase_8"/>
</dbReference>
<feature type="non-terminal residue" evidence="1">
    <location>
        <position position="1"/>
    </location>
</feature>
<organism evidence="1">
    <name type="scientific">Sheuella amnicola</name>
    <dbReference type="NCBI Taxonomy" id="2707330"/>
    <lineage>
        <taxon>Bacteria</taxon>
        <taxon>Pseudomonadati</taxon>
        <taxon>Pseudomonadota</taxon>
        <taxon>Betaproteobacteria</taxon>
        <taxon>Burkholderiales</taxon>
        <taxon>Alcaligenaceae</taxon>
        <taxon>Sheuella</taxon>
    </lineage>
</organism>
<gene>
    <name evidence="1" type="ORF">G3I67_14885</name>
</gene>
<dbReference type="SUPFAM" id="SSF48295">
    <property type="entry name" value="TrpR-like"/>
    <property type="match status" value="1"/>
</dbReference>
<dbReference type="RefSeq" id="WP_163656366.1">
    <property type="nucleotide sequence ID" value="NZ_JAAGRN010000028.1"/>
</dbReference>
<dbReference type="GO" id="GO:0043565">
    <property type="term" value="F:sequence-specific DNA binding"/>
    <property type="evidence" value="ECO:0007669"/>
    <property type="project" value="InterPro"/>
</dbReference>
<accession>A0A6B2R351</accession>
<comment type="caution">
    <text evidence="1">The sequence shown here is derived from an EMBL/GenBank/DDBJ whole genome shotgun (WGS) entry which is preliminary data.</text>
</comment>
<protein>
    <submittedName>
        <fullName evidence="1">Transposase</fullName>
    </submittedName>
</protein>
<evidence type="ECO:0000313" key="1">
    <source>
        <dbReference type="EMBL" id="NDY84508.1"/>
    </source>
</evidence>
<dbReference type="NCBIfam" id="NF047595">
    <property type="entry name" value="IS66_ISRel24_TnpA"/>
    <property type="match status" value="1"/>
</dbReference>
<dbReference type="AlphaFoldDB" id="A0A6B2R351"/>
<dbReference type="EMBL" id="JAAGRN010000028">
    <property type="protein sequence ID" value="NDY84508.1"/>
    <property type="molecule type" value="Genomic_DNA"/>
</dbReference>
<name>A0A6B2R351_9BURK</name>
<dbReference type="PANTHER" id="PTHR37936">
    <property type="entry name" value="TRANSPOSASE INSC FOR INSERTION ELEMENT IS2A-RELATED"/>
    <property type="match status" value="1"/>
</dbReference>
<dbReference type="GO" id="GO:0006313">
    <property type="term" value="P:DNA transposition"/>
    <property type="evidence" value="ECO:0007669"/>
    <property type="project" value="InterPro"/>
</dbReference>
<sequence length="135" mass="15163">EMLEKSISPPPLDWVAPIRQVRKNRSIEEKRKIVLQSLSPTTSIAAVARSHNINPNLLHTWRWQYRRGELDEKNSTAPLIPVRIEQQTSASVNSTIAAPDAAAGHLEIIVDDARVLVYGSVQSEVIHAVFRALRR</sequence>
<reference evidence="1" key="1">
    <citation type="submission" date="2020-02" db="EMBL/GenBank/DDBJ databases">
        <authorList>
            <person name="Chen W.-M."/>
        </authorList>
    </citation>
    <scope>NUCLEOTIDE SEQUENCE</scope>
    <source>
        <strain evidence="1">NBD-18</strain>
    </source>
</reference>
<dbReference type="GO" id="GO:0004803">
    <property type="term" value="F:transposase activity"/>
    <property type="evidence" value="ECO:0007669"/>
    <property type="project" value="InterPro"/>
</dbReference>
<dbReference type="PANTHER" id="PTHR37936:SF3">
    <property type="entry name" value="TRANSPOSASE INSC FOR INSERTION ELEMENT IS2A-RELATED"/>
    <property type="match status" value="1"/>
</dbReference>
<dbReference type="Pfam" id="PF01527">
    <property type="entry name" value="HTH_Tnp_1"/>
    <property type="match status" value="1"/>
</dbReference>
<dbReference type="InterPro" id="IPR010921">
    <property type="entry name" value="Trp_repressor/repl_initiator"/>
</dbReference>